<name>A0A4S4KU94_9APHY</name>
<dbReference type="GO" id="GO:0009435">
    <property type="term" value="P:NAD+ biosynthetic process"/>
    <property type="evidence" value="ECO:0007669"/>
    <property type="project" value="UniProtKB-UniPathway"/>
</dbReference>
<accession>A0A4S4KU94</accession>
<evidence type="ECO:0000256" key="6">
    <source>
        <dbReference type="ARBA" id="ARBA00022840"/>
    </source>
</evidence>
<feature type="domain" description="Protein Zds1 C-terminal" evidence="10">
    <location>
        <begin position="236"/>
        <end position="288"/>
    </location>
</feature>
<dbReference type="SUPFAM" id="SSF56317">
    <property type="entry name" value="Carbon-nitrogen hydrolase"/>
    <property type="match status" value="1"/>
</dbReference>
<dbReference type="Pfam" id="PF02540">
    <property type="entry name" value="NAD_synthase"/>
    <property type="match status" value="1"/>
</dbReference>
<dbReference type="UniPathway" id="UPA00253"/>
<dbReference type="GO" id="GO:0005524">
    <property type="term" value="F:ATP binding"/>
    <property type="evidence" value="ECO:0007669"/>
    <property type="project" value="UniProtKB-KW"/>
</dbReference>
<evidence type="ECO:0000256" key="9">
    <source>
        <dbReference type="SAM" id="MobiDB-lite"/>
    </source>
</evidence>
<evidence type="ECO:0000256" key="3">
    <source>
        <dbReference type="ARBA" id="ARBA00012743"/>
    </source>
</evidence>
<feature type="region of interest" description="Disordered" evidence="9">
    <location>
        <begin position="24"/>
        <end position="216"/>
    </location>
</feature>
<evidence type="ECO:0000256" key="7">
    <source>
        <dbReference type="ARBA" id="ARBA00023027"/>
    </source>
</evidence>
<organism evidence="11 12">
    <name type="scientific">Hermanssonia centrifuga</name>
    <dbReference type="NCBI Taxonomy" id="98765"/>
    <lineage>
        <taxon>Eukaryota</taxon>
        <taxon>Fungi</taxon>
        <taxon>Dikarya</taxon>
        <taxon>Basidiomycota</taxon>
        <taxon>Agaricomycotina</taxon>
        <taxon>Agaricomycetes</taxon>
        <taxon>Polyporales</taxon>
        <taxon>Meruliaceae</taxon>
        <taxon>Hermanssonia</taxon>
    </lineage>
</organism>
<evidence type="ECO:0000256" key="8">
    <source>
        <dbReference type="ARBA" id="ARBA00030681"/>
    </source>
</evidence>
<gene>
    <name evidence="11" type="ORF">EW026_g1977</name>
</gene>
<evidence type="ECO:0000256" key="2">
    <source>
        <dbReference type="ARBA" id="ARBA00007145"/>
    </source>
</evidence>
<dbReference type="Gene3D" id="3.40.50.620">
    <property type="entry name" value="HUPs"/>
    <property type="match status" value="2"/>
</dbReference>
<protein>
    <recommendedName>
        <fullName evidence="3">NAD(+) synthase (glutamine-hydrolyzing)</fullName>
        <ecNumber evidence="3">6.3.5.1</ecNumber>
    </recommendedName>
    <alternativeName>
        <fullName evidence="8">NAD(+) synthase [glutamine-hydrolyzing]</fullName>
    </alternativeName>
</protein>
<sequence length="706" mass="78814">MRRKRADSDIPELSISLRPESYSEEVSIYDAYTREDSEESEQHAASTTEYPSVSPPPPLVPDAQEESSPVALVLHHPQPQRVLSSEESLTSPTLKVVSPPPVVEASQARPPLVQTPSLYQPPSLSPSPSPSDHRKEKDKKGLFGKWGGDKGSKKVNKDHKDQHHNQREKEKEKEREKEKEKEKEKESGFFGSLFGGKKKQDEPSAPPTGGIGNSGRETAAALLGTSKSAKAYAPSPSPQPIQGYARYPIHVERAIYRLSHIKLANPRRPLYEQVLISNLMFWYLGVINKTQAQPQPVAAATSGNGNADKETEQAEQKEREEREKAEMERVEKEKEREKAEQKRRGSMTKNPTPGTPGARKAEMPLGGIYLYANQQGCDGDRLYYDGCAMIAVNGQIVAQGSQFSLNDVEVVTATLDLEDGYFIPLSGGIDSCATSVIVYSMCRLVTEAVQKGDKQVIADVRRIAGELEDSTWLPTDPRELSNRIFHTCYMGTENSSIETRGRAKELAEAIGSANVDESLRGYFTKYDCSSADLNPIGAISKTDLKRFIAYAEGAFELPILRSFLDAVPTAELEPTTETYVQADEADMGMTYDELSVFGRLRKVDKCGPYSMFTKLVHQWGSFLSPIQVAEKVKHFFFEHARNRHKMTTLTPSYHAEQYSPDDNRFDLRPFLYPSRFPWQFKKIDEVAAGLPDRSTVHPAEAKDKME</sequence>
<dbReference type="FunFam" id="3.40.50.620:FF:000036">
    <property type="entry name" value="Glutamine-dependent NAD(+) synthetase"/>
    <property type="match status" value="1"/>
</dbReference>
<dbReference type="InterPro" id="IPR013941">
    <property type="entry name" value="ZDS1_C"/>
</dbReference>
<keyword evidence="5" id="KW-0547">Nucleotide-binding</keyword>
<keyword evidence="7" id="KW-0520">NAD</keyword>
<feature type="compositionally biased region" description="Basic and acidic residues" evidence="9">
    <location>
        <begin position="131"/>
        <end position="152"/>
    </location>
</feature>
<dbReference type="AlphaFoldDB" id="A0A4S4KU94"/>
<dbReference type="SMART" id="SM01327">
    <property type="entry name" value="Zds_C"/>
    <property type="match status" value="1"/>
</dbReference>
<evidence type="ECO:0000256" key="1">
    <source>
        <dbReference type="ARBA" id="ARBA00005188"/>
    </source>
</evidence>
<dbReference type="GO" id="GO:0003952">
    <property type="term" value="F:NAD+ synthase (glutamine-hydrolyzing) activity"/>
    <property type="evidence" value="ECO:0007669"/>
    <property type="project" value="UniProtKB-EC"/>
</dbReference>
<proteinExistence type="inferred from homology"/>
<dbReference type="InterPro" id="IPR003694">
    <property type="entry name" value="NAD_synthase"/>
</dbReference>
<dbReference type="GO" id="GO:0005737">
    <property type="term" value="C:cytoplasm"/>
    <property type="evidence" value="ECO:0007669"/>
    <property type="project" value="InterPro"/>
</dbReference>
<feature type="compositionally biased region" description="Basic and acidic residues" evidence="9">
    <location>
        <begin position="158"/>
        <end position="187"/>
    </location>
</feature>
<dbReference type="Pfam" id="PF08632">
    <property type="entry name" value="Zds_C"/>
    <property type="match status" value="1"/>
</dbReference>
<dbReference type="InterPro" id="IPR003010">
    <property type="entry name" value="C-N_Hydrolase"/>
</dbReference>
<dbReference type="GO" id="GO:0004359">
    <property type="term" value="F:glutaminase activity"/>
    <property type="evidence" value="ECO:0007669"/>
    <property type="project" value="InterPro"/>
</dbReference>
<evidence type="ECO:0000256" key="5">
    <source>
        <dbReference type="ARBA" id="ARBA00022741"/>
    </source>
</evidence>
<dbReference type="SUPFAM" id="SSF52402">
    <property type="entry name" value="Adenine nucleotide alpha hydrolases-like"/>
    <property type="match status" value="1"/>
</dbReference>
<dbReference type="InterPro" id="IPR022310">
    <property type="entry name" value="NAD/GMP_synthase"/>
</dbReference>
<dbReference type="Pfam" id="PF00795">
    <property type="entry name" value="CN_hydrolase"/>
    <property type="match status" value="1"/>
</dbReference>
<dbReference type="PANTHER" id="PTHR23090:SF9">
    <property type="entry name" value="GLUTAMINE-DEPENDENT NAD(+) SYNTHETASE"/>
    <property type="match status" value="1"/>
</dbReference>
<evidence type="ECO:0000313" key="11">
    <source>
        <dbReference type="EMBL" id="THH00580.1"/>
    </source>
</evidence>
<dbReference type="EMBL" id="SGPJ01000046">
    <property type="protein sequence ID" value="THH00580.1"/>
    <property type="molecule type" value="Genomic_DNA"/>
</dbReference>
<dbReference type="Proteomes" id="UP000309038">
    <property type="component" value="Unassembled WGS sequence"/>
</dbReference>
<keyword evidence="12" id="KW-1185">Reference proteome</keyword>
<evidence type="ECO:0000313" key="12">
    <source>
        <dbReference type="Proteomes" id="UP000309038"/>
    </source>
</evidence>
<comment type="caution">
    <text evidence="11">The sequence shown here is derived from an EMBL/GenBank/DDBJ whole genome shotgun (WGS) entry which is preliminary data.</text>
</comment>
<evidence type="ECO:0000259" key="10">
    <source>
        <dbReference type="SMART" id="SM01327"/>
    </source>
</evidence>
<keyword evidence="6" id="KW-0067">ATP-binding</keyword>
<dbReference type="InterPro" id="IPR014729">
    <property type="entry name" value="Rossmann-like_a/b/a_fold"/>
</dbReference>
<dbReference type="CDD" id="cd00553">
    <property type="entry name" value="NAD_synthase"/>
    <property type="match status" value="1"/>
</dbReference>
<comment type="similarity">
    <text evidence="2">In the C-terminal section; belongs to the NAD synthetase family.</text>
</comment>
<evidence type="ECO:0000256" key="4">
    <source>
        <dbReference type="ARBA" id="ARBA00022598"/>
    </source>
</evidence>
<dbReference type="InterPro" id="IPR036526">
    <property type="entry name" value="C-N_Hydrolase_sf"/>
</dbReference>
<dbReference type="EC" id="6.3.5.1" evidence="3"/>
<comment type="pathway">
    <text evidence="1">Cofactor biosynthesis; NAD(+) biosynthesis; NAD(+) from deamido-NAD(+) (L-Gln route): step 1/1.</text>
</comment>
<dbReference type="PANTHER" id="PTHR23090">
    <property type="entry name" value="NH 3 /GLUTAMINE-DEPENDENT NAD + SYNTHETASE"/>
    <property type="match status" value="1"/>
</dbReference>
<reference evidence="11 12" key="1">
    <citation type="submission" date="2019-02" db="EMBL/GenBank/DDBJ databases">
        <title>Genome sequencing of the rare red list fungi Phlebia centrifuga.</title>
        <authorList>
            <person name="Buettner E."/>
            <person name="Kellner H."/>
        </authorList>
    </citation>
    <scope>NUCLEOTIDE SEQUENCE [LARGE SCALE GENOMIC DNA]</scope>
    <source>
        <strain evidence="11 12">DSM 108282</strain>
    </source>
</reference>
<feature type="compositionally biased region" description="Basic and acidic residues" evidence="9">
    <location>
        <begin position="307"/>
        <end position="343"/>
    </location>
</feature>
<feature type="region of interest" description="Disordered" evidence="9">
    <location>
        <begin position="295"/>
        <end position="359"/>
    </location>
</feature>
<keyword evidence="4" id="KW-0436">Ligase</keyword>
<dbReference type="Gene3D" id="3.60.110.10">
    <property type="entry name" value="Carbon-nitrogen hydrolase"/>
    <property type="match status" value="1"/>
</dbReference>
<feature type="compositionally biased region" description="Low complexity" evidence="9">
    <location>
        <begin position="83"/>
        <end position="94"/>
    </location>
</feature>